<dbReference type="AlphaFoldDB" id="A0A2G2XQB4"/>
<dbReference type="PANTHER" id="PTHR33223:SF8">
    <property type="entry name" value="OS04G0172440 PROTEIN"/>
    <property type="match status" value="1"/>
</dbReference>
<keyword evidence="2" id="KW-1185">Reference proteome</keyword>
<dbReference type="OrthoDB" id="1297603at2759"/>
<evidence type="ECO:0000313" key="2">
    <source>
        <dbReference type="Proteomes" id="UP000224567"/>
    </source>
</evidence>
<name>A0A2G2XQB4_CAPBA</name>
<evidence type="ECO:0000313" key="1">
    <source>
        <dbReference type="EMBL" id="PHT59639.1"/>
    </source>
</evidence>
<dbReference type="Proteomes" id="UP000224567">
    <property type="component" value="Unassembled WGS sequence"/>
</dbReference>
<reference evidence="2" key="2">
    <citation type="journal article" date="2017" name="J. Anim. Genet.">
        <title>Multiple reference genome sequences of hot pepper reveal the massive evolution of plant disease resistance genes by retroduplication.</title>
        <authorList>
            <person name="Kim S."/>
            <person name="Park J."/>
            <person name="Yeom S.-I."/>
            <person name="Kim Y.-M."/>
            <person name="Seo E."/>
            <person name="Kim K.-T."/>
            <person name="Kim M.-S."/>
            <person name="Lee J.M."/>
            <person name="Cheong K."/>
            <person name="Shin H.-S."/>
            <person name="Kim S.-B."/>
            <person name="Han K."/>
            <person name="Lee J."/>
            <person name="Park M."/>
            <person name="Lee H.-A."/>
            <person name="Lee H.-Y."/>
            <person name="Lee Y."/>
            <person name="Oh S."/>
            <person name="Lee J.H."/>
            <person name="Choi E."/>
            <person name="Choi E."/>
            <person name="Lee S.E."/>
            <person name="Jeon J."/>
            <person name="Kim H."/>
            <person name="Choi G."/>
            <person name="Song H."/>
            <person name="Lee J."/>
            <person name="Lee S.-C."/>
            <person name="Kwon J.-K."/>
            <person name="Lee H.-Y."/>
            <person name="Koo N."/>
            <person name="Hong Y."/>
            <person name="Kim R.W."/>
            <person name="Kang W.-H."/>
            <person name="Huh J.H."/>
            <person name="Kang B.-C."/>
            <person name="Yang T.-J."/>
            <person name="Lee Y.-H."/>
            <person name="Bennetzen J.L."/>
            <person name="Choi D."/>
        </authorList>
    </citation>
    <scope>NUCLEOTIDE SEQUENCE [LARGE SCALE GENOMIC DNA]</scope>
    <source>
        <strain evidence="2">cv. PBC81</strain>
    </source>
</reference>
<dbReference type="EMBL" id="MLFT02000001">
    <property type="protein sequence ID" value="PHT59639.1"/>
    <property type="molecule type" value="Genomic_DNA"/>
</dbReference>
<gene>
    <name evidence="1" type="ORF">CQW23_02002</name>
</gene>
<dbReference type="PANTHER" id="PTHR33223">
    <property type="entry name" value="CCHC-TYPE DOMAIN-CONTAINING PROTEIN"/>
    <property type="match status" value="1"/>
</dbReference>
<proteinExistence type="predicted"/>
<reference evidence="1 2" key="1">
    <citation type="journal article" date="2017" name="Genome Biol.">
        <title>New reference genome sequences of hot pepper reveal the massive evolution of plant disease-resistance genes by retroduplication.</title>
        <authorList>
            <person name="Kim S."/>
            <person name="Park J."/>
            <person name="Yeom S.I."/>
            <person name="Kim Y.M."/>
            <person name="Seo E."/>
            <person name="Kim K.T."/>
            <person name="Kim M.S."/>
            <person name="Lee J.M."/>
            <person name="Cheong K."/>
            <person name="Shin H.S."/>
            <person name="Kim S.B."/>
            <person name="Han K."/>
            <person name="Lee J."/>
            <person name="Park M."/>
            <person name="Lee H.A."/>
            <person name="Lee H.Y."/>
            <person name="Lee Y."/>
            <person name="Oh S."/>
            <person name="Lee J.H."/>
            <person name="Choi E."/>
            <person name="Choi E."/>
            <person name="Lee S.E."/>
            <person name="Jeon J."/>
            <person name="Kim H."/>
            <person name="Choi G."/>
            <person name="Song H."/>
            <person name="Lee J."/>
            <person name="Lee S.C."/>
            <person name="Kwon J.K."/>
            <person name="Lee H.Y."/>
            <person name="Koo N."/>
            <person name="Hong Y."/>
            <person name="Kim R.W."/>
            <person name="Kang W.H."/>
            <person name="Huh J.H."/>
            <person name="Kang B.C."/>
            <person name="Yang T.J."/>
            <person name="Lee Y.H."/>
            <person name="Bennetzen J.L."/>
            <person name="Choi D."/>
        </authorList>
    </citation>
    <scope>NUCLEOTIDE SEQUENCE [LARGE SCALE GENOMIC DNA]</scope>
    <source>
        <strain evidence="2">cv. PBC81</strain>
    </source>
</reference>
<accession>A0A2G2XQB4</accession>
<comment type="caution">
    <text evidence="1">The sequence shown here is derived from an EMBL/GenBank/DDBJ whole genome shotgun (WGS) entry which is preliminary data.</text>
</comment>
<organism evidence="1 2">
    <name type="scientific">Capsicum baccatum</name>
    <name type="common">Peruvian pepper</name>
    <dbReference type="NCBI Taxonomy" id="33114"/>
    <lineage>
        <taxon>Eukaryota</taxon>
        <taxon>Viridiplantae</taxon>
        <taxon>Streptophyta</taxon>
        <taxon>Embryophyta</taxon>
        <taxon>Tracheophyta</taxon>
        <taxon>Spermatophyta</taxon>
        <taxon>Magnoliopsida</taxon>
        <taxon>eudicotyledons</taxon>
        <taxon>Gunneridae</taxon>
        <taxon>Pentapetalae</taxon>
        <taxon>asterids</taxon>
        <taxon>lamiids</taxon>
        <taxon>Solanales</taxon>
        <taxon>Solanaceae</taxon>
        <taxon>Solanoideae</taxon>
        <taxon>Capsiceae</taxon>
        <taxon>Capsicum</taxon>
    </lineage>
</organism>
<protein>
    <submittedName>
        <fullName evidence="1">Uncharacterized protein</fullName>
    </submittedName>
</protein>
<dbReference type="STRING" id="33114.A0A2G2XQB4"/>
<sequence>MPNFEKYDGHGDPVAHLRHYCNQLRGAGGKKELLMVYFVESLSSLVLDIKKKNTESFKEYTIRWSEQATRVKLLMKESEIVEVLIQAQDETYYQLLLPTLGKPFVELLKMREMIEDEIKTGRMVNFAALKATTQSIQKGSRNARGEKNEEDATAIVVGK</sequence>